<dbReference type="AlphaFoldDB" id="A0A368EZX8"/>
<protein>
    <submittedName>
        <fullName evidence="1">Uncharacterized protein</fullName>
    </submittedName>
</protein>
<dbReference type="OrthoDB" id="5862292at2759"/>
<name>A0A368EZX8_ANCCA</name>
<evidence type="ECO:0000313" key="1">
    <source>
        <dbReference type="EMBL" id="RCN24359.1"/>
    </source>
</evidence>
<evidence type="ECO:0000313" key="2">
    <source>
        <dbReference type="Proteomes" id="UP000252519"/>
    </source>
</evidence>
<proteinExistence type="predicted"/>
<comment type="caution">
    <text evidence="1">The sequence shown here is derived from an EMBL/GenBank/DDBJ whole genome shotgun (WGS) entry which is preliminary data.</text>
</comment>
<gene>
    <name evidence="1" type="ORF">ANCCAN_29946</name>
</gene>
<keyword evidence="2" id="KW-1185">Reference proteome</keyword>
<accession>A0A368EZX8</accession>
<sequence length="242" mass="27383">MDDETKDIIDLLLCAYNEQPDDQYSPQQGTRANILSRENALDLSTVLRIKYPEIKLPTFSGDNDSCEEFWDTYSVIVDKNPQLGDLKKILYLKDALRKQALGAVKSISKKAEDYKLTVVILDEIFCNKINNRLVIVQRLTNVPATNKSAQRCASTLDEINQMVATGLDIRATDPLWVDSILSKFPYDVTKEIAFELHNSTTINTMQLGPIPAQCLRNAFCRGINHNRRDCRTVANAADRRKS</sequence>
<dbReference type="Proteomes" id="UP000252519">
    <property type="component" value="Unassembled WGS sequence"/>
</dbReference>
<dbReference type="Pfam" id="PF03564">
    <property type="entry name" value="DUF1759"/>
    <property type="match status" value="1"/>
</dbReference>
<dbReference type="EMBL" id="JOJR01020652">
    <property type="protein sequence ID" value="RCN24359.1"/>
    <property type="molecule type" value="Genomic_DNA"/>
</dbReference>
<dbReference type="InterPro" id="IPR005312">
    <property type="entry name" value="DUF1759"/>
</dbReference>
<reference evidence="1 2" key="1">
    <citation type="submission" date="2014-10" db="EMBL/GenBank/DDBJ databases">
        <title>Draft genome of the hookworm Ancylostoma caninum.</title>
        <authorList>
            <person name="Mitreva M."/>
        </authorList>
    </citation>
    <scope>NUCLEOTIDE SEQUENCE [LARGE SCALE GENOMIC DNA]</scope>
    <source>
        <strain evidence="1 2">Baltimore</strain>
    </source>
</reference>
<dbReference type="STRING" id="29170.A0A368EZX8"/>
<organism evidence="1 2">
    <name type="scientific">Ancylostoma caninum</name>
    <name type="common">Dog hookworm</name>
    <dbReference type="NCBI Taxonomy" id="29170"/>
    <lineage>
        <taxon>Eukaryota</taxon>
        <taxon>Metazoa</taxon>
        <taxon>Ecdysozoa</taxon>
        <taxon>Nematoda</taxon>
        <taxon>Chromadorea</taxon>
        <taxon>Rhabditida</taxon>
        <taxon>Rhabditina</taxon>
        <taxon>Rhabditomorpha</taxon>
        <taxon>Strongyloidea</taxon>
        <taxon>Ancylostomatidae</taxon>
        <taxon>Ancylostomatinae</taxon>
        <taxon>Ancylostoma</taxon>
    </lineage>
</organism>